<evidence type="ECO:0000313" key="1">
    <source>
        <dbReference type="EMBL" id="NIH55356.1"/>
    </source>
</evidence>
<organism evidence="1 2">
    <name type="scientific">Brooklawnia cerclae</name>
    <dbReference type="NCBI Taxonomy" id="349934"/>
    <lineage>
        <taxon>Bacteria</taxon>
        <taxon>Bacillati</taxon>
        <taxon>Actinomycetota</taxon>
        <taxon>Actinomycetes</taxon>
        <taxon>Propionibacteriales</taxon>
        <taxon>Propionibacteriaceae</taxon>
        <taxon>Brooklawnia</taxon>
    </lineage>
</organism>
<dbReference type="EMBL" id="JAAMOZ010000001">
    <property type="protein sequence ID" value="NIH55356.1"/>
    <property type="molecule type" value="Genomic_DNA"/>
</dbReference>
<dbReference type="Proteomes" id="UP000749311">
    <property type="component" value="Unassembled WGS sequence"/>
</dbReference>
<proteinExistence type="predicted"/>
<evidence type="ECO:0000313" key="2">
    <source>
        <dbReference type="Proteomes" id="UP000749311"/>
    </source>
</evidence>
<accession>A0ABX0SF18</accession>
<reference evidence="1 2" key="1">
    <citation type="submission" date="2020-02" db="EMBL/GenBank/DDBJ databases">
        <title>Sequencing the genomes of 1000 actinobacteria strains.</title>
        <authorList>
            <person name="Klenk H.-P."/>
        </authorList>
    </citation>
    <scope>NUCLEOTIDE SEQUENCE [LARGE SCALE GENOMIC DNA]</scope>
    <source>
        <strain evidence="1 2">DSM 19609</strain>
    </source>
</reference>
<gene>
    <name evidence="1" type="ORF">FB473_000001</name>
</gene>
<name>A0ABX0SF18_9ACTN</name>
<protein>
    <submittedName>
        <fullName evidence="1">Uncharacterized protein</fullName>
    </submittedName>
</protein>
<sequence>MTATTIEAAAGRTLPRLDVSNDSTAARWLASNLGRGPLAGAFRRGDFLVLVPRIGEEGYTPADERDGPARVRIMTAGHLASMVHGRFDCFRVVMGADRTPREKPSLFPITSARTAVDGLDDLRGVRTLRGVTHTPMVRRDGTVLDVPGYDDTTGFLYLPDRGLVVERVSEHPSRGEVDRARALLLEMVHDFDFVTPSDRANFLGTLASPLLRNALPGPFAGVVIEAPQRGSGKSLLAATYRILHGAVLRIDTPSSEAEFEKELGAIFDTTTAPVVHFDNVTGTLRSPVLAGVLTSETYGIRRLGASERIETVNDRLFIFTGNNLSLGGDLVRRMIHVRIDPGVPQPEMRTGFRIPDLKAWAEDHRGELLWALLTIVRAWYADGRPGLPSESRADTFAQVRESVGAMLRHAGIDGTFDAQETKPADDGEDSQEWATFLAAVHEVLGAGAWRARDVVDKTRRNDAFDNKDTATIRCSDLPGDLAPRHARYEDVAKSLGRWLANHRNQWAGGYRVIEAGEDRKGKSWRVETLQPSQACGFTGLEGFSEALTGGSSDRERVRGTNP</sequence>
<comment type="caution">
    <text evidence="1">The sequence shown here is derived from an EMBL/GenBank/DDBJ whole genome shotgun (WGS) entry which is preliminary data.</text>
</comment>
<keyword evidence="2" id="KW-1185">Reference proteome</keyword>